<dbReference type="Pfam" id="PF12625">
    <property type="entry name" value="Arabinose_bd"/>
    <property type="match status" value="1"/>
</dbReference>
<dbReference type="GO" id="GO:0003700">
    <property type="term" value="F:DNA-binding transcription factor activity"/>
    <property type="evidence" value="ECO:0007669"/>
    <property type="project" value="InterPro"/>
</dbReference>
<dbReference type="PROSITE" id="PS01124">
    <property type="entry name" value="HTH_ARAC_FAMILY_2"/>
    <property type="match status" value="1"/>
</dbReference>
<evidence type="ECO:0000256" key="1">
    <source>
        <dbReference type="ARBA" id="ARBA00023015"/>
    </source>
</evidence>
<dbReference type="Proteomes" id="UP000011728">
    <property type="component" value="Chromosome"/>
</dbReference>
<dbReference type="Pfam" id="PF12833">
    <property type="entry name" value="HTH_18"/>
    <property type="match status" value="1"/>
</dbReference>
<dbReference type="SMART" id="SM00342">
    <property type="entry name" value="HTH_ARAC"/>
    <property type="match status" value="1"/>
</dbReference>
<keyword evidence="3" id="KW-0804">Transcription</keyword>
<dbReference type="PATRIC" id="fig|931276.5.peg.3274"/>
<organism evidence="5 6">
    <name type="scientific">Clostridium saccharoperbutylacetonicum N1-4(HMT)</name>
    <dbReference type="NCBI Taxonomy" id="931276"/>
    <lineage>
        <taxon>Bacteria</taxon>
        <taxon>Bacillati</taxon>
        <taxon>Bacillota</taxon>
        <taxon>Clostridia</taxon>
        <taxon>Eubacteriales</taxon>
        <taxon>Clostridiaceae</taxon>
        <taxon>Clostridium</taxon>
    </lineage>
</organism>
<name>M1ML77_9CLOT</name>
<dbReference type="RefSeq" id="WP_015393331.1">
    <property type="nucleotide sequence ID" value="NC_020291.1"/>
</dbReference>
<dbReference type="AlphaFoldDB" id="M1ML77"/>
<dbReference type="OrthoDB" id="5582699at2"/>
<reference evidence="5 6" key="1">
    <citation type="submission" date="2013-02" db="EMBL/GenBank/DDBJ databases">
        <title>Genome sequence of Clostridium saccharoperbutylacetonicum N1-4(HMT).</title>
        <authorList>
            <person name="Poehlein A."/>
            <person name="Daniel R."/>
        </authorList>
    </citation>
    <scope>NUCLEOTIDE SEQUENCE [LARGE SCALE GENOMIC DNA]</scope>
    <source>
        <strain evidence="6">N1-4(HMT)</strain>
    </source>
</reference>
<evidence type="ECO:0000259" key="4">
    <source>
        <dbReference type="PROSITE" id="PS01124"/>
    </source>
</evidence>
<dbReference type="Gene3D" id="1.10.10.60">
    <property type="entry name" value="Homeodomain-like"/>
    <property type="match status" value="1"/>
</dbReference>
<protein>
    <submittedName>
        <fullName evidence="5">DNA-binding domain-containing protein, AraC-type</fullName>
    </submittedName>
</protein>
<keyword evidence="2 5" id="KW-0238">DNA-binding</keyword>
<dbReference type="InterPro" id="IPR032687">
    <property type="entry name" value="AraC-type_N"/>
</dbReference>
<dbReference type="eggNOG" id="COG2207">
    <property type="taxonomic scope" value="Bacteria"/>
</dbReference>
<evidence type="ECO:0000256" key="3">
    <source>
        <dbReference type="ARBA" id="ARBA00023163"/>
    </source>
</evidence>
<evidence type="ECO:0000256" key="2">
    <source>
        <dbReference type="ARBA" id="ARBA00023125"/>
    </source>
</evidence>
<dbReference type="InterPro" id="IPR018060">
    <property type="entry name" value="HTH_AraC"/>
</dbReference>
<dbReference type="HOGENOM" id="CLU_047522_1_1_9"/>
<gene>
    <name evidence="5" type="ORF">Cspa_c32520</name>
</gene>
<dbReference type="SUPFAM" id="SSF46689">
    <property type="entry name" value="Homeodomain-like"/>
    <property type="match status" value="1"/>
</dbReference>
<dbReference type="PANTHER" id="PTHR47894:SF1">
    <property type="entry name" value="HTH-TYPE TRANSCRIPTIONAL REGULATOR VQSM"/>
    <property type="match status" value="1"/>
</dbReference>
<proteinExistence type="predicted"/>
<dbReference type="EMBL" id="CP004121">
    <property type="protein sequence ID" value="AGF57013.1"/>
    <property type="molecule type" value="Genomic_DNA"/>
</dbReference>
<dbReference type="GO" id="GO:0005829">
    <property type="term" value="C:cytosol"/>
    <property type="evidence" value="ECO:0007669"/>
    <property type="project" value="TreeGrafter"/>
</dbReference>
<keyword evidence="1" id="KW-0805">Transcription regulation</keyword>
<evidence type="ECO:0000313" key="5">
    <source>
        <dbReference type="EMBL" id="AGF57013.1"/>
    </source>
</evidence>
<sequence>MSNNKFILDRKFADLIGSLGISIAEVLKKSNLPEDLFSHQIPSLTAIEYIRFMEILKELSNDECVPIKIGTIENIETFSPPIFAAYCSRNALTCMKRISTYKKLIGPLVFLVNENKDNITLEMSFENKESELPEFLVEIEMVFLVQLIRNATKTHSIPKEVMTKHKIDNDNYEKFFGIRPKVGTRNILTISKEDALRPFISQNDVMWEYFKPELRRRLSELEIDDTYAARVRSALIELLPAGEGSIDDVSSKLGCSTRTLQRKLKEEDTTFQKQLNHTRELLARHYLKNSDISSDDIAYLLGYQDLNSFVRAFHIWTGITISEYKKKINN</sequence>
<dbReference type="KEGG" id="csr:Cspa_c32520"/>
<evidence type="ECO:0000313" key="6">
    <source>
        <dbReference type="Proteomes" id="UP000011728"/>
    </source>
</evidence>
<keyword evidence="6" id="KW-1185">Reference proteome</keyword>
<dbReference type="InterPro" id="IPR009057">
    <property type="entry name" value="Homeodomain-like_sf"/>
</dbReference>
<dbReference type="GO" id="GO:0000976">
    <property type="term" value="F:transcription cis-regulatory region binding"/>
    <property type="evidence" value="ECO:0007669"/>
    <property type="project" value="TreeGrafter"/>
</dbReference>
<accession>M1ML77</accession>
<dbReference type="PANTHER" id="PTHR47894">
    <property type="entry name" value="HTH-TYPE TRANSCRIPTIONAL REGULATOR GADX"/>
    <property type="match status" value="1"/>
</dbReference>
<feature type="domain" description="HTH araC/xylS-type" evidence="4">
    <location>
        <begin position="229"/>
        <end position="327"/>
    </location>
</feature>